<protein>
    <submittedName>
        <fullName evidence="3">Uncharacterized protein</fullName>
    </submittedName>
</protein>
<keyword evidence="2" id="KW-1133">Transmembrane helix</keyword>
<evidence type="ECO:0000313" key="3">
    <source>
        <dbReference type="EMBL" id="RSX53479.1"/>
    </source>
</evidence>
<name>A0A430FKR0_9BIFI</name>
<gene>
    <name evidence="3" type="ORF">D2E25_0802</name>
</gene>
<sequence>MSEYQQYAQYSNTPQSYQAGPRPQRNRNSGSRPWKWVLGAAVAVVLIVVGAVGGYIAGGVSVLSDEICPSDAKDELDDYEYISGDFTEATGPKLSRAQAGDYYLQAIDTSWQAVNDVMLTSFGDDLSATREAARSASKSLAETATMLRARTWPDSVASRIESVARDYESMAKQATAISRSVRLQTVSRYLSADWGEPSDDDANIRDALGLDAAKPHTMPVEIVALDDRGEVTSSYTDATHVVDVTVRSNVPGTLTDVSLGMDLLTSSGEQVNNLWGELSHIELAHGQSAVISIDTKADYVKSGMKLRLTQLAVVGAENGTHAVSTPDTVPAVTDFRFH</sequence>
<feature type="transmembrane region" description="Helical" evidence="2">
    <location>
        <begin position="36"/>
        <end position="58"/>
    </location>
</feature>
<accession>A0A430FKR0</accession>
<evidence type="ECO:0000256" key="2">
    <source>
        <dbReference type="SAM" id="Phobius"/>
    </source>
</evidence>
<proteinExistence type="predicted"/>
<evidence type="ECO:0000313" key="4">
    <source>
        <dbReference type="Proteomes" id="UP000287533"/>
    </source>
</evidence>
<dbReference type="Proteomes" id="UP000287533">
    <property type="component" value="Unassembled WGS sequence"/>
</dbReference>
<reference evidence="3 4" key="1">
    <citation type="submission" date="2018-09" db="EMBL/GenBank/DDBJ databases">
        <title>Characterization of the phylogenetic diversity of five novel species belonging to the genus Bifidobacterium.</title>
        <authorList>
            <person name="Lugli G.A."/>
            <person name="Duranti S."/>
            <person name="Milani C."/>
        </authorList>
    </citation>
    <scope>NUCLEOTIDE SEQUENCE [LARGE SCALE GENOMIC DNA]</scope>
    <source>
        <strain evidence="3 4">2034B</strain>
    </source>
</reference>
<keyword evidence="2" id="KW-0812">Transmembrane</keyword>
<evidence type="ECO:0000256" key="1">
    <source>
        <dbReference type="SAM" id="MobiDB-lite"/>
    </source>
</evidence>
<comment type="caution">
    <text evidence="3">The sequence shown here is derived from an EMBL/GenBank/DDBJ whole genome shotgun (WGS) entry which is preliminary data.</text>
</comment>
<keyword evidence="4" id="KW-1185">Reference proteome</keyword>
<dbReference type="AlphaFoldDB" id="A0A430FKR0"/>
<feature type="region of interest" description="Disordered" evidence="1">
    <location>
        <begin position="1"/>
        <end position="30"/>
    </location>
</feature>
<feature type="compositionally biased region" description="Polar residues" evidence="1">
    <location>
        <begin position="1"/>
        <end position="18"/>
    </location>
</feature>
<organism evidence="3 4">
    <name type="scientific">Bifidobacterium goeldii</name>
    <dbReference type="NCBI Taxonomy" id="2306975"/>
    <lineage>
        <taxon>Bacteria</taxon>
        <taxon>Bacillati</taxon>
        <taxon>Actinomycetota</taxon>
        <taxon>Actinomycetes</taxon>
        <taxon>Bifidobacteriales</taxon>
        <taxon>Bifidobacteriaceae</taxon>
        <taxon>Bifidobacterium</taxon>
    </lineage>
</organism>
<dbReference type="EMBL" id="QXGL01000002">
    <property type="protein sequence ID" value="RSX53479.1"/>
    <property type="molecule type" value="Genomic_DNA"/>
</dbReference>
<keyword evidence="2" id="KW-0472">Membrane</keyword>